<dbReference type="EMBL" id="JNBR01002040">
    <property type="protein sequence ID" value="OQR83928.1"/>
    <property type="molecule type" value="Genomic_DNA"/>
</dbReference>
<evidence type="ECO:0000259" key="6">
    <source>
        <dbReference type="PROSITE" id="PS50011"/>
    </source>
</evidence>
<dbReference type="InterPro" id="IPR000719">
    <property type="entry name" value="Prot_kinase_dom"/>
</dbReference>
<dbReference type="InterPro" id="IPR008271">
    <property type="entry name" value="Ser/Thr_kinase_AS"/>
</dbReference>
<evidence type="ECO:0000256" key="3">
    <source>
        <dbReference type="ARBA" id="ARBA00022840"/>
    </source>
</evidence>
<dbReference type="GO" id="GO:0004674">
    <property type="term" value="F:protein serine/threonine kinase activity"/>
    <property type="evidence" value="ECO:0007669"/>
    <property type="project" value="UniProtKB-KW"/>
</dbReference>
<dbReference type="InterPro" id="IPR051681">
    <property type="entry name" value="Ser/Thr_Kinases-Pseudokinases"/>
</dbReference>
<feature type="domain" description="Protein kinase" evidence="6">
    <location>
        <begin position="24"/>
        <end position="171"/>
    </location>
</feature>
<name>A0A1V9YDZ4_ACHHY</name>
<feature type="non-terminal residue" evidence="7">
    <location>
        <position position="171"/>
    </location>
</feature>
<dbReference type="PROSITE" id="PS50011">
    <property type="entry name" value="PROTEIN_KINASE_DOM"/>
    <property type="match status" value="1"/>
</dbReference>
<evidence type="ECO:0000256" key="2">
    <source>
        <dbReference type="ARBA" id="ARBA00022741"/>
    </source>
</evidence>
<organism evidence="7 8">
    <name type="scientific">Achlya hypogyna</name>
    <name type="common">Oomycete</name>
    <name type="synonym">Protoachlya hypogyna</name>
    <dbReference type="NCBI Taxonomy" id="1202772"/>
    <lineage>
        <taxon>Eukaryota</taxon>
        <taxon>Sar</taxon>
        <taxon>Stramenopiles</taxon>
        <taxon>Oomycota</taxon>
        <taxon>Saprolegniomycetes</taxon>
        <taxon>Saprolegniales</taxon>
        <taxon>Achlyaceae</taxon>
        <taxon>Achlya</taxon>
    </lineage>
</organism>
<sequence>MDGSMEGCRICSQRSQVAASELTVDYAKHLGQGTFGAVYKGSWGGRVVAVKMGLQAYDVSSMQKEIRAMQACPSPYLMQLLGVTTSPPIHLVLEFMDGGDLRGYLDKKSRGEAVPVEYSTLEVAWVVANALADLHNAGLLHRDLKSHNVLLSSTSYIKVADRRECAGRHVH</sequence>
<evidence type="ECO:0000256" key="4">
    <source>
        <dbReference type="PROSITE-ProRule" id="PRU10141"/>
    </source>
</evidence>
<reference evidence="7 8" key="1">
    <citation type="journal article" date="2014" name="Genome Biol. Evol.">
        <title>The secreted proteins of Achlya hypogyna and Thraustotheca clavata identify the ancestral oomycete secretome and reveal gene acquisitions by horizontal gene transfer.</title>
        <authorList>
            <person name="Misner I."/>
            <person name="Blouin N."/>
            <person name="Leonard G."/>
            <person name="Richards T.A."/>
            <person name="Lane C.E."/>
        </authorList>
    </citation>
    <scope>NUCLEOTIDE SEQUENCE [LARGE SCALE GENOMIC DNA]</scope>
    <source>
        <strain evidence="7 8">ATCC 48635</strain>
    </source>
</reference>
<dbReference type="GO" id="GO:0005524">
    <property type="term" value="F:ATP binding"/>
    <property type="evidence" value="ECO:0007669"/>
    <property type="project" value="UniProtKB-UniRule"/>
</dbReference>
<keyword evidence="1 5" id="KW-0418">Kinase</keyword>
<keyword evidence="1 5" id="KW-0808">Transferase</keyword>
<evidence type="ECO:0000256" key="5">
    <source>
        <dbReference type="RuleBase" id="RU000304"/>
    </source>
</evidence>
<dbReference type="SMART" id="SM00220">
    <property type="entry name" value="S_TKc"/>
    <property type="match status" value="1"/>
</dbReference>
<dbReference type="STRING" id="1202772.A0A1V9YDZ4"/>
<proteinExistence type="inferred from homology"/>
<comment type="caution">
    <text evidence="7">The sequence shown here is derived from an EMBL/GenBank/DDBJ whole genome shotgun (WGS) entry which is preliminary data.</text>
</comment>
<evidence type="ECO:0000256" key="1">
    <source>
        <dbReference type="ARBA" id="ARBA00022527"/>
    </source>
</evidence>
<dbReference type="InterPro" id="IPR011009">
    <property type="entry name" value="Kinase-like_dom_sf"/>
</dbReference>
<keyword evidence="2 4" id="KW-0547">Nucleotide-binding</keyword>
<feature type="binding site" evidence="4">
    <location>
        <position position="51"/>
    </location>
    <ligand>
        <name>ATP</name>
        <dbReference type="ChEBI" id="CHEBI:30616"/>
    </ligand>
</feature>
<dbReference type="OrthoDB" id="77576at2759"/>
<gene>
    <name evidence="7" type="ORF">ACHHYP_14115</name>
</gene>
<dbReference type="Gene3D" id="1.10.510.10">
    <property type="entry name" value="Transferase(Phosphotransferase) domain 1"/>
    <property type="match status" value="1"/>
</dbReference>
<keyword evidence="8" id="KW-1185">Reference proteome</keyword>
<dbReference type="InterPro" id="IPR017441">
    <property type="entry name" value="Protein_kinase_ATP_BS"/>
</dbReference>
<dbReference type="SUPFAM" id="SSF56112">
    <property type="entry name" value="Protein kinase-like (PK-like)"/>
    <property type="match status" value="1"/>
</dbReference>
<dbReference type="PROSITE" id="PS00107">
    <property type="entry name" value="PROTEIN_KINASE_ATP"/>
    <property type="match status" value="1"/>
</dbReference>
<dbReference type="InterPro" id="IPR001245">
    <property type="entry name" value="Ser-Thr/Tyr_kinase_cat_dom"/>
</dbReference>
<protein>
    <recommendedName>
        <fullName evidence="6">Protein kinase domain-containing protein</fullName>
    </recommendedName>
</protein>
<accession>A0A1V9YDZ4</accession>
<keyword evidence="3 4" id="KW-0067">ATP-binding</keyword>
<comment type="similarity">
    <text evidence="5">Belongs to the protein kinase superfamily.</text>
</comment>
<dbReference type="AlphaFoldDB" id="A0A1V9YDZ4"/>
<dbReference type="PANTHER" id="PTHR44329">
    <property type="entry name" value="SERINE/THREONINE-PROTEIN KINASE TNNI3K-RELATED"/>
    <property type="match status" value="1"/>
</dbReference>
<evidence type="ECO:0000313" key="7">
    <source>
        <dbReference type="EMBL" id="OQR83928.1"/>
    </source>
</evidence>
<evidence type="ECO:0000313" key="8">
    <source>
        <dbReference type="Proteomes" id="UP000243579"/>
    </source>
</evidence>
<dbReference type="PROSITE" id="PS00108">
    <property type="entry name" value="PROTEIN_KINASE_ST"/>
    <property type="match status" value="1"/>
</dbReference>
<dbReference type="Pfam" id="PF07714">
    <property type="entry name" value="PK_Tyr_Ser-Thr"/>
    <property type="match status" value="1"/>
</dbReference>
<keyword evidence="1 5" id="KW-0723">Serine/threonine-protein kinase</keyword>
<dbReference type="Proteomes" id="UP000243579">
    <property type="component" value="Unassembled WGS sequence"/>
</dbReference>